<feature type="compositionally biased region" description="Basic and acidic residues" evidence="1">
    <location>
        <begin position="103"/>
        <end position="135"/>
    </location>
</feature>
<name>A0ABR2BL95_9ROSI</name>
<evidence type="ECO:0000313" key="3">
    <source>
        <dbReference type="Proteomes" id="UP001472677"/>
    </source>
</evidence>
<feature type="compositionally biased region" description="Low complexity" evidence="1">
    <location>
        <begin position="137"/>
        <end position="157"/>
    </location>
</feature>
<keyword evidence="3" id="KW-1185">Reference proteome</keyword>
<dbReference type="EMBL" id="JBBPBM010000105">
    <property type="protein sequence ID" value="KAK8507821.1"/>
    <property type="molecule type" value="Genomic_DNA"/>
</dbReference>
<organism evidence="2 3">
    <name type="scientific">Hibiscus sabdariffa</name>
    <name type="common">roselle</name>
    <dbReference type="NCBI Taxonomy" id="183260"/>
    <lineage>
        <taxon>Eukaryota</taxon>
        <taxon>Viridiplantae</taxon>
        <taxon>Streptophyta</taxon>
        <taxon>Embryophyta</taxon>
        <taxon>Tracheophyta</taxon>
        <taxon>Spermatophyta</taxon>
        <taxon>Magnoliopsida</taxon>
        <taxon>eudicotyledons</taxon>
        <taxon>Gunneridae</taxon>
        <taxon>Pentapetalae</taxon>
        <taxon>rosids</taxon>
        <taxon>malvids</taxon>
        <taxon>Malvales</taxon>
        <taxon>Malvaceae</taxon>
        <taxon>Malvoideae</taxon>
        <taxon>Hibiscus</taxon>
    </lineage>
</organism>
<protein>
    <submittedName>
        <fullName evidence="2">Uncharacterized protein</fullName>
    </submittedName>
</protein>
<gene>
    <name evidence="2" type="ORF">V6N12_074386</name>
</gene>
<sequence length="171" mass="18414">MNMFLKSEIVKLDGKDRVGDFQPSSILEDYKDNDAAVDSTGWRTCLNRFTARCNRSNRKAFIAMVLLSLKSSVPNKPTASPYPKNYESEELVDIVDDDDDCNDGLRTDKQDNASEKDVGSVAEALRDQVDTEGKEQSSSSNSSSGSDSSGSGSSSSDSESKSSDGDSAISI</sequence>
<reference evidence="2 3" key="1">
    <citation type="journal article" date="2024" name="G3 (Bethesda)">
        <title>Genome assembly of Hibiscus sabdariffa L. provides insights into metabolisms of medicinal natural products.</title>
        <authorList>
            <person name="Kim T."/>
        </authorList>
    </citation>
    <scope>NUCLEOTIDE SEQUENCE [LARGE SCALE GENOMIC DNA]</scope>
    <source>
        <strain evidence="2">TK-2024</strain>
        <tissue evidence="2">Old leaves</tissue>
    </source>
</reference>
<accession>A0ABR2BL95</accession>
<evidence type="ECO:0000256" key="1">
    <source>
        <dbReference type="SAM" id="MobiDB-lite"/>
    </source>
</evidence>
<feature type="region of interest" description="Disordered" evidence="1">
    <location>
        <begin position="96"/>
        <end position="171"/>
    </location>
</feature>
<dbReference type="Proteomes" id="UP001472677">
    <property type="component" value="Unassembled WGS sequence"/>
</dbReference>
<feature type="region of interest" description="Disordered" evidence="1">
    <location>
        <begin position="72"/>
        <end position="91"/>
    </location>
</feature>
<evidence type="ECO:0000313" key="2">
    <source>
        <dbReference type="EMBL" id="KAK8507821.1"/>
    </source>
</evidence>
<comment type="caution">
    <text evidence="2">The sequence shown here is derived from an EMBL/GenBank/DDBJ whole genome shotgun (WGS) entry which is preliminary data.</text>
</comment>
<proteinExistence type="predicted"/>